<dbReference type="Pfam" id="PF00111">
    <property type="entry name" value="Fer2"/>
    <property type="match status" value="1"/>
</dbReference>
<dbReference type="PROSITE" id="PS00197">
    <property type="entry name" value="2FE2S_FER_1"/>
    <property type="match status" value="1"/>
</dbReference>
<dbReference type="CDD" id="cd06184">
    <property type="entry name" value="flavohem_like_fad_nad_binding"/>
    <property type="match status" value="1"/>
</dbReference>
<dbReference type="AlphaFoldDB" id="A0A069PZ37"/>
<evidence type="ECO:0000313" key="4">
    <source>
        <dbReference type="Proteomes" id="UP000027466"/>
    </source>
</evidence>
<dbReference type="PANTHER" id="PTHR42815:SF2">
    <property type="entry name" value="FAD-BINDING, PUTATIVE (AFU_ORTHOLOGUE AFUA_6G07600)-RELATED"/>
    <property type="match status" value="1"/>
</dbReference>
<feature type="domain" description="FAD-binding FR-type" evidence="2">
    <location>
        <begin position="335"/>
        <end position="439"/>
    </location>
</feature>
<gene>
    <name evidence="3" type="ORF">BG61_07675</name>
</gene>
<dbReference type="Gene3D" id="3.40.50.80">
    <property type="entry name" value="Nucleotide-binding domain of ferredoxin-NADP reductase (FNR) module"/>
    <property type="match status" value="1"/>
</dbReference>
<proteinExistence type="predicted"/>
<evidence type="ECO:0000259" key="2">
    <source>
        <dbReference type="PROSITE" id="PS51384"/>
    </source>
</evidence>
<dbReference type="InterPro" id="IPR017927">
    <property type="entry name" value="FAD-bd_FR_type"/>
</dbReference>
<dbReference type="GO" id="GO:0016491">
    <property type="term" value="F:oxidoreductase activity"/>
    <property type="evidence" value="ECO:0007669"/>
    <property type="project" value="InterPro"/>
</dbReference>
<organism evidence="3 4">
    <name type="scientific">Caballeronia glathei</name>
    <dbReference type="NCBI Taxonomy" id="60547"/>
    <lineage>
        <taxon>Bacteria</taxon>
        <taxon>Pseudomonadati</taxon>
        <taxon>Pseudomonadota</taxon>
        <taxon>Betaproteobacteria</taxon>
        <taxon>Burkholderiales</taxon>
        <taxon>Burkholderiaceae</taxon>
        <taxon>Caballeronia</taxon>
    </lineage>
</organism>
<dbReference type="InterPro" id="IPR001041">
    <property type="entry name" value="2Fe-2S_ferredoxin-type"/>
</dbReference>
<dbReference type="GO" id="GO:0051537">
    <property type="term" value="F:2 iron, 2 sulfur cluster binding"/>
    <property type="evidence" value="ECO:0007669"/>
    <property type="project" value="InterPro"/>
</dbReference>
<dbReference type="STRING" id="60547.GCA_000751215_01977"/>
<dbReference type="SUPFAM" id="SSF54292">
    <property type="entry name" value="2Fe-2S ferredoxin-like"/>
    <property type="match status" value="1"/>
</dbReference>
<name>A0A069PZ37_9BURK</name>
<evidence type="ECO:0000259" key="1">
    <source>
        <dbReference type="PROSITE" id="PS51085"/>
    </source>
</evidence>
<dbReference type="Proteomes" id="UP000027466">
    <property type="component" value="Unassembled WGS sequence"/>
</dbReference>
<dbReference type="SUPFAM" id="SSF50475">
    <property type="entry name" value="FMN-binding split barrel"/>
    <property type="match status" value="1"/>
</dbReference>
<reference evidence="3 4" key="1">
    <citation type="submission" date="2014-03" db="EMBL/GenBank/DDBJ databases">
        <title>Draft Genome Sequences of Four Burkholderia Strains.</title>
        <authorList>
            <person name="Liu X.Y."/>
            <person name="Li C.X."/>
            <person name="Xu J.H."/>
        </authorList>
    </citation>
    <scope>NUCLEOTIDE SEQUENCE [LARGE SCALE GENOMIC DNA]</scope>
    <source>
        <strain evidence="3 4">DSM 50014</strain>
    </source>
</reference>
<dbReference type="Gene3D" id="2.40.30.10">
    <property type="entry name" value="Translation factors"/>
    <property type="match status" value="1"/>
</dbReference>
<dbReference type="CDD" id="cd00207">
    <property type="entry name" value="fer2"/>
    <property type="match status" value="1"/>
</dbReference>
<dbReference type="Pfam" id="PF00175">
    <property type="entry name" value="NAD_binding_1"/>
    <property type="match status" value="1"/>
</dbReference>
<comment type="caution">
    <text evidence="3">The sequence shown here is derived from an EMBL/GenBank/DDBJ whole genome shotgun (WGS) entry which is preliminary data.</text>
</comment>
<dbReference type="PRINTS" id="PR00410">
    <property type="entry name" value="PHEHYDRXLASE"/>
</dbReference>
<dbReference type="PROSITE" id="PS51384">
    <property type="entry name" value="FAD_FR"/>
    <property type="match status" value="1"/>
</dbReference>
<sequence length="694" mass="74326">MSTLSTTVDRSPWHAGEIELQRRAGVAERMDGLGRRFVRHFLLDQHREFYAQLPFIVAGAVDTAGDAWATVLAGGAGFLDAPTPAVLNVTATRDANDPADSGLEDGNAIGLLGIELHTRRRNRVNGVIRRGGSGTFGVEVVQSYGNCPQYIQLREFEFVRDPATPSASTPVHMERLSPRAASMISGADTFFVASYTDREDGERQVDVSHRGGKAGFVRIGADGVLTIPDFAGNLFFNTLGNFVVNPKAGLMFADFETGDLLQLSGDAEVILDSPEIAAFQGAERLWRFTPRRIVYREAALALRWRFQEGGWSPNSLMTGSWKEAAERIGAASLARAWRPFRIAKIVDESAVIRSFHLEPLDGAGLAPHAAGQHLPIRVTPPGCDGHPVIRTYTLSAAPSDGFYRISVKRQGLASGHLHDTLRTGDIIEARAPAGDFTIDAAERRPAVLLAAGVGVTPMLAMLRHVVYEGGRTRRTRPVWFFHSARSIAERAFADEIASLAQAAGGAVHVIRALSDTEGARAKVDYDVAGRIDMAMLTGTLPFNDYDFYLCGPTAFMQSVYDGLRGLNIADARIHAEAFGPAALVRKPDQGAGAAQPGRAPATEPVPVAFVTSGKEARWTPGGGTLLELAEARGLSPDFSCRGGSCGTCRTRIVEGAVAYPTAPAFSVPDDEALICCAVPGESDAPGGNRLLLEL</sequence>
<dbReference type="InterPro" id="IPR006058">
    <property type="entry name" value="2Fe2S_fd_BS"/>
</dbReference>
<feature type="domain" description="2Fe-2S ferredoxin-type" evidence="1">
    <location>
        <begin position="605"/>
        <end position="694"/>
    </location>
</feature>
<dbReference type="PROSITE" id="PS51085">
    <property type="entry name" value="2FE2S_FER_2"/>
    <property type="match status" value="1"/>
</dbReference>
<dbReference type="RefSeq" id="WP_035929362.1">
    <property type="nucleotide sequence ID" value="NZ_CADFFX010000006.1"/>
</dbReference>
<protein>
    <submittedName>
        <fullName evidence="3">FAD-binding oxidoreductase</fullName>
    </submittedName>
</protein>
<accession>A0A069PZ37</accession>
<dbReference type="InterPro" id="IPR012349">
    <property type="entry name" value="Split_barrel_FMN-bd"/>
</dbReference>
<keyword evidence="4" id="KW-1185">Reference proteome</keyword>
<dbReference type="Gene3D" id="3.10.20.30">
    <property type="match status" value="1"/>
</dbReference>
<dbReference type="SUPFAM" id="SSF63380">
    <property type="entry name" value="Riboflavin synthase domain-like"/>
    <property type="match status" value="1"/>
</dbReference>
<dbReference type="InterPro" id="IPR039261">
    <property type="entry name" value="FNR_nucleotide-bd"/>
</dbReference>
<dbReference type="InterPro" id="IPR001433">
    <property type="entry name" value="OxRdtase_FAD/NAD-bd"/>
</dbReference>
<dbReference type="Gene3D" id="2.30.110.10">
    <property type="entry name" value="Electron Transport, Fmn-binding Protein, Chain A"/>
    <property type="match status" value="1"/>
</dbReference>
<evidence type="ECO:0000313" key="3">
    <source>
        <dbReference type="EMBL" id="KDR42711.1"/>
    </source>
</evidence>
<dbReference type="PANTHER" id="PTHR42815">
    <property type="entry name" value="FAD-BINDING, PUTATIVE (AFU_ORTHOLOGUE AFUA_6G07600)-RELATED"/>
    <property type="match status" value="1"/>
</dbReference>
<dbReference type="EMBL" id="JFHC01000014">
    <property type="protein sequence ID" value="KDR42711.1"/>
    <property type="molecule type" value="Genomic_DNA"/>
</dbReference>
<dbReference type="InterPro" id="IPR036010">
    <property type="entry name" value="2Fe-2S_ferredoxin-like_sf"/>
</dbReference>
<dbReference type="InterPro" id="IPR017938">
    <property type="entry name" value="Riboflavin_synthase-like_b-brl"/>
</dbReference>
<dbReference type="InterPro" id="IPR008333">
    <property type="entry name" value="Cbr1-like_FAD-bd_dom"/>
</dbReference>
<dbReference type="Pfam" id="PF00970">
    <property type="entry name" value="FAD_binding_6"/>
    <property type="match status" value="1"/>
</dbReference>
<dbReference type="SUPFAM" id="SSF52343">
    <property type="entry name" value="Ferredoxin reductase-like, C-terminal NADP-linked domain"/>
    <property type="match status" value="1"/>
</dbReference>
<dbReference type="InterPro" id="IPR012675">
    <property type="entry name" value="Beta-grasp_dom_sf"/>
</dbReference>